<dbReference type="EMBL" id="RBXL01000001">
    <property type="protein sequence ID" value="RKT45574.1"/>
    <property type="molecule type" value="Genomic_DNA"/>
</dbReference>
<comment type="caution">
    <text evidence="1">The sequence shown here is derived from an EMBL/GenBank/DDBJ whole genome shotgun (WGS) entry which is preliminary data.</text>
</comment>
<organism evidence="1 2">
    <name type="scientific">Thiocapsa rosea</name>
    <dbReference type="NCBI Taxonomy" id="69360"/>
    <lineage>
        <taxon>Bacteria</taxon>
        <taxon>Pseudomonadati</taxon>
        <taxon>Pseudomonadota</taxon>
        <taxon>Gammaproteobacteria</taxon>
        <taxon>Chromatiales</taxon>
        <taxon>Chromatiaceae</taxon>
        <taxon>Thiocapsa</taxon>
    </lineage>
</organism>
<dbReference type="InterPro" id="IPR053158">
    <property type="entry name" value="CapK_Type1_Caps_Biosynth"/>
</dbReference>
<proteinExistence type="predicted"/>
<dbReference type="AlphaFoldDB" id="A0A495V8G3"/>
<gene>
    <name evidence="1" type="ORF">BDD21_3038</name>
</gene>
<protein>
    <submittedName>
        <fullName evidence="1">Phenylacetate-CoA ligase</fullName>
    </submittedName>
</protein>
<keyword evidence="2" id="KW-1185">Reference proteome</keyword>
<dbReference type="PANTHER" id="PTHR36932">
    <property type="entry name" value="CAPSULAR POLYSACCHARIDE BIOSYNTHESIS PROTEIN"/>
    <property type="match status" value="1"/>
</dbReference>
<dbReference type="GO" id="GO:0016874">
    <property type="term" value="F:ligase activity"/>
    <property type="evidence" value="ECO:0007669"/>
    <property type="project" value="UniProtKB-KW"/>
</dbReference>
<accession>A0A495V8G3</accession>
<dbReference type="Proteomes" id="UP000274556">
    <property type="component" value="Unassembled WGS sequence"/>
</dbReference>
<evidence type="ECO:0000313" key="1">
    <source>
        <dbReference type="EMBL" id="RKT45574.1"/>
    </source>
</evidence>
<dbReference type="Gene3D" id="3.40.50.12780">
    <property type="entry name" value="N-terminal domain of ligase-like"/>
    <property type="match status" value="1"/>
</dbReference>
<sequence>MLEQKVKTSLFRVFGGQGSGRALAVRKELAVSQYWPRAEIDTYQRTRLMELLDIAVQSCPYYRRLIHDPLKSDGVSAREVLAQLPLLYKADVRRHWTELQTRRRDIVRLQCFQTGGSTGEPLRVCKDRRGLAEVSASILRGHSWAELQLGDRTASIKAHGRVSRLGKLRQALLNAVSFSSCADQGVLRAEVIPALKQFRPRCITGYPTSLLGLASELRPREIVIPIILVTGEMLFQHQRTTLEDVFGGQVFQYYGSNEVSGIAFQCNKGALHVTDEQVIVEILDEAGQQVWDRVGRIVLTDLRNVGMPLIRYEIGDLGSITREICECGRTLTVIKELQGRTQDVIIGDNGVQLSGVFFAGRFRDLKYVRSYQLVQKDPTLVQLNYVPAGDGADAEISSMIRAIGEKLGCTVVVQPVPCDELSLTRAGKTRLVVGLVGGPAPI</sequence>
<dbReference type="InterPro" id="IPR042099">
    <property type="entry name" value="ANL_N_sf"/>
</dbReference>
<name>A0A495V8G3_9GAMM</name>
<dbReference type="SUPFAM" id="SSF56801">
    <property type="entry name" value="Acetyl-CoA synthetase-like"/>
    <property type="match status" value="1"/>
</dbReference>
<evidence type="ECO:0000313" key="2">
    <source>
        <dbReference type="Proteomes" id="UP000274556"/>
    </source>
</evidence>
<reference evidence="1 2" key="1">
    <citation type="submission" date="2018-10" db="EMBL/GenBank/DDBJ databases">
        <title>Genomic Encyclopedia of Archaeal and Bacterial Type Strains, Phase II (KMG-II): from individual species to whole genera.</title>
        <authorList>
            <person name="Goeker M."/>
        </authorList>
    </citation>
    <scope>NUCLEOTIDE SEQUENCE [LARGE SCALE GENOMIC DNA]</scope>
    <source>
        <strain evidence="1 2">DSM 235</strain>
    </source>
</reference>
<dbReference type="PANTHER" id="PTHR36932:SF1">
    <property type="entry name" value="CAPSULAR POLYSACCHARIDE BIOSYNTHESIS PROTEIN"/>
    <property type="match status" value="1"/>
</dbReference>
<keyword evidence="1" id="KW-0436">Ligase</keyword>